<gene>
    <name evidence="2" type="ORF">EX30DRAFT_364424</name>
</gene>
<dbReference type="AlphaFoldDB" id="A0A4S2MV83"/>
<dbReference type="InParanoid" id="A0A4S2MV83"/>
<feature type="region of interest" description="Disordered" evidence="1">
    <location>
        <begin position="38"/>
        <end position="74"/>
    </location>
</feature>
<feature type="compositionally biased region" description="Low complexity" evidence="1">
    <location>
        <begin position="104"/>
        <end position="135"/>
    </location>
</feature>
<protein>
    <submittedName>
        <fullName evidence="2">Uncharacterized protein</fullName>
    </submittedName>
</protein>
<sequence>MPPVSNTNLWEQSTRPPPAPLWPTTTTHVPLTTITTTTANNNLPQQPMVGLPQQQQENSSRLQSYGGGRGGGSGSMALQPMQPVLAPPVMSRDYVGDENLNMLRSGRGSGRSPGSEVVSGGLSTTNGKTTTSGQTMSTNRQPTTSTTLRRHTTSGTTPKLNLNTNPAVNMGDRKPKQWYQFGRPYVPNPGYVQEQLVSRMPAGYESRGTQTDPRITAPRLLGGWWGGLVRR</sequence>
<feature type="compositionally biased region" description="Polar residues" evidence="1">
    <location>
        <begin position="1"/>
        <end position="13"/>
    </location>
</feature>
<feature type="compositionally biased region" description="Low complexity" evidence="1">
    <location>
        <begin position="143"/>
        <end position="157"/>
    </location>
</feature>
<evidence type="ECO:0000256" key="1">
    <source>
        <dbReference type="SAM" id="MobiDB-lite"/>
    </source>
</evidence>
<feature type="compositionally biased region" description="Low complexity" evidence="1">
    <location>
        <begin position="38"/>
        <end position="64"/>
    </location>
</feature>
<feature type="region of interest" description="Disordered" evidence="1">
    <location>
        <begin position="1"/>
        <end position="26"/>
    </location>
</feature>
<organism evidence="2 3">
    <name type="scientific">Ascodesmis nigricans</name>
    <dbReference type="NCBI Taxonomy" id="341454"/>
    <lineage>
        <taxon>Eukaryota</taxon>
        <taxon>Fungi</taxon>
        <taxon>Dikarya</taxon>
        <taxon>Ascomycota</taxon>
        <taxon>Pezizomycotina</taxon>
        <taxon>Pezizomycetes</taxon>
        <taxon>Pezizales</taxon>
        <taxon>Ascodesmidaceae</taxon>
        <taxon>Ascodesmis</taxon>
    </lineage>
</organism>
<feature type="compositionally biased region" description="Gly residues" evidence="1">
    <location>
        <begin position="65"/>
        <end position="74"/>
    </location>
</feature>
<name>A0A4S2MV83_9PEZI</name>
<dbReference type="Proteomes" id="UP000298138">
    <property type="component" value="Unassembled WGS sequence"/>
</dbReference>
<evidence type="ECO:0000313" key="2">
    <source>
        <dbReference type="EMBL" id="TGZ80490.1"/>
    </source>
</evidence>
<evidence type="ECO:0000313" key="3">
    <source>
        <dbReference type="Proteomes" id="UP000298138"/>
    </source>
</evidence>
<feature type="region of interest" description="Disordered" evidence="1">
    <location>
        <begin position="104"/>
        <end position="173"/>
    </location>
</feature>
<reference evidence="2 3" key="1">
    <citation type="submission" date="2019-04" db="EMBL/GenBank/DDBJ databases">
        <title>Comparative genomics and transcriptomics to analyze fruiting body development in filamentous ascomycetes.</title>
        <authorList>
            <consortium name="DOE Joint Genome Institute"/>
            <person name="Lutkenhaus R."/>
            <person name="Traeger S."/>
            <person name="Breuer J."/>
            <person name="Kuo A."/>
            <person name="Lipzen A."/>
            <person name="Pangilinan J."/>
            <person name="Dilworth D."/>
            <person name="Sandor L."/>
            <person name="Poggeler S."/>
            <person name="Barry K."/>
            <person name="Grigoriev I.V."/>
            <person name="Nowrousian M."/>
        </authorList>
    </citation>
    <scope>NUCLEOTIDE SEQUENCE [LARGE SCALE GENOMIC DNA]</scope>
    <source>
        <strain evidence="2 3">CBS 389.68</strain>
    </source>
</reference>
<accession>A0A4S2MV83</accession>
<keyword evidence="3" id="KW-1185">Reference proteome</keyword>
<feature type="compositionally biased region" description="Polar residues" evidence="1">
    <location>
        <begin position="158"/>
        <end position="167"/>
    </location>
</feature>
<dbReference type="EMBL" id="ML220124">
    <property type="protein sequence ID" value="TGZ80490.1"/>
    <property type="molecule type" value="Genomic_DNA"/>
</dbReference>
<proteinExistence type="predicted"/>